<dbReference type="EMBL" id="HBUF01054485">
    <property type="protein sequence ID" value="CAG6623273.1"/>
    <property type="molecule type" value="Transcribed_RNA"/>
</dbReference>
<evidence type="ECO:0008006" key="3">
    <source>
        <dbReference type="Google" id="ProtNLM"/>
    </source>
</evidence>
<dbReference type="EMBL" id="HBUF01054486">
    <property type="protein sequence ID" value="CAG6623274.1"/>
    <property type="molecule type" value="Transcribed_RNA"/>
</dbReference>
<dbReference type="EMBL" id="HBUF01054484">
    <property type="protein sequence ID" value="CAG6623272.1"/>
    <property type="molecule type" value="Transcribed_RNA"/>
</dbReference>
<sequence length="104" mass="12032">MSAGTWLYLLLSFVTLLGLGLNVYILIVALLSKELATGNKLLLIHLSIVNVILSLLFLLFFFLHIFGFLWRRRHISFCFSFVQYGFVFAFDSLPQFGLYYTTPR</sequence>
<reference evidence="2" key="1">
    <citation type="submission" date="2021-05" db="EMBL/GenBank/DDBJ databases">
        <authorList>
            <person name="Alioto T."/>
            <person name="Alioto T."/>
            <person name="Gomez Garrido J."/>
        </authorList>
    </citation>
    <scope>NUCLEOTIDE SEQUENCE</scope>
</reference>
<keyword evidence="1" id="KW-0472">Membrane</keyword>
<feature type="transmembrane region" description="Helical" evidence="1">
    <location>
        <begin position="6"/>
        <end position="31"/>
    </location>
</feature>
<feature type="transmembrane region" description="Helical" evidence="1">
    <location>
        <begin position="43"/>
        <end position="69"/>
    </location>
</feature>
<accession>A0A8D8Q2M2</accession>
<organism evidence="2">
    <name type="scientific">Cacopsylla melanoneura</name>
    <dbReference type="NCBI Taxonomy" id="428564"/>
    <lineage>
        <taxon>Eukaryota</taxon>
        <taxon>Metazoa</taxon>
        <taxon>Ecdysozoa</taxon>
        <taxon>Arthropoda</taxon>
        <taxon>Hexapoda</taxon>
        <taxon>Insecta</taxon>
        <taxon>Pterygota</taxon>
        <taxon>Neoptera</taxon>
        <taxon>Paraneoptera</taxon>
        <taxon>Hemiptera</taxon>
        <taxon>Sternorrhyncha</taxon>
        <taxon>Psylloidea</taxon>
        <taxon>Psyllidae</taxon>
        <taxon>Psyllinae</taxon>
        <taxon>Cacopsylla</taxon>
    </lineage>
</organism>
<dbReference type="EMBL" id="HBUF01054483">
    <property type="protein sequence ID" value="CAG6623271.1"/>
    <property type="molecule type" value="Transcribed_RNA"/>
</dbReference>
<protein>
    <recommendedName>
        <fullName evidence="3">G-protein coupled receptors family 1 profile domain-containing protein</fullName>
    </recommendedName>
</protein>
<proteinExistence type="predicted"/>
<evidence type="ECO:0000256" key="1">
    <source>
        <dbReference type="SAM" id="Phobius"/>
    </source>
</evidence>
<keyword evidence="1" id="KW-0812">Transmembrane</keyword>
<dbReference type="AlphaFoldDB" id="A0A8D8Q2M2"/>
<evidence type="ECO:0000313" key="2">
    <source>
        <dbReference type="EMBL" id="CAG6623274.1"/>
    </source>
</evidence>
<keyword evidence="1" id="KW-1133">Transmembrane helix</keyword>
<feature type="transmembrane region" description="Helical" evidence="1">
    <location>
        <begin position="81"/>
        <end position="100"/>
    </location>
</feature>
<name>A0A8D8Q2M2_9HEMI</name>